<feature type="transmembrane region" description="Helical" evidence="9">
    <location>
        <begin position="279"/>
        <end position="302"/>
    </location>
</feature>
<evidence type="ECO:0000256" key="4">
    <source>
        <dbReference type="ARBA" id="ARBA00022475"/>
    </source>
</evidence>
<evidence type="ECO:0000256" key="9">
    <source>
        <dbReference type="RuleBase" id="RU361157"/>
    </source>
</evidence>
<keyword evidence="7 9" id="KW-1133">Transmembrane helix</keyword>
<dbReference type="PROSITE" id="PS51012">
    <property type="entry name" value="ABC_TM2"/>
    <property type="match status" value="1"/>
</dbReference>
<feature type="compositionally biased region" description="Pro residues" evidence="10">
    <location>
        <begin position="29"/>
        <end position="38"/>
    </location>
</feature>
<dbReference type="PANTHER" id="PTHR30413:SF8">
    <property type="entry name" value="TRANSPORT PERMEASE PROTEIN"/>
    <property type="match status" value="1"/>
</dbReference>
<reference evidence="13" key="1">
    <citation type="journal article" date="2019" name="Int. J. Syst. Evol. Microbiol.">
        <title>The Global Catalogue of Microorganisms (GCM) 10K type strain sequencing project: providing services to taxonomists for standard genome sequencing and annotation.</title>
        <authorList>
            <consortium name="The Broad Institute Genomics Platform"/>
            <consortium name="The Broad Institute Genome Sequencing Center for Infectious Disease"/>
            <person name="Wu L."/>
            <person name="Ma J."/>
        </authorList>
    </citation>
    <scope>NUCLEOTIDE SEQUENCE [LARGE SCALE GENOMIC DNA]</scope>
    <source>
        <strain evidence="13">JCM 17986</strain>
    </source>
</reference>
<dbReference type="Proteomes" id="UP001500466">
    <property type="component" value="Unassembled WGS sequence"/>
</dbReference>
<feature type="region of interest" description="Disordered" evidence="10">
    <location>
        <begin position="1"/>
        <end position="123"/>
    </location>
</feature>
<evidence type="ECO:0000256" key="1">
    <source>
        <dbReference type="ARBA" id="ARBA00004429"/>
    </source>
</evidence>
<name>A0ABP9GZC4_9ACTN</name>
<keyword evidence="13" id="KW-1185">Reference proteome</keyword>
<accession>A0ABP9GZC4</accession>
<dbReference type="InterPro" id="IPR013525">
    <property type="entry name" value="ABC2_TM"/>
</dbReference>
<evidence type="ECO:0000313" key="13">
    <source>
        <dbReference type="Proteomes" id="UP001500466"/>
    </source>
</evidence>
<evidence type="ECO:0000256" key="5">
    <source>
        <dbReference type="ARBA" id="ARBA00022519"/>
    </source>
</evidence>
<feature type="domain" description="ABC transmembrane type-2" evidence="11">
    <location>
        <begin position="161"/>
        <end position="386"/>
    </location>
</feature>
<evidence type="ECO:0000313" key="12">
    <source>
        <dbReference type="EMBL" id="GAA4957469.1"/>
    </source>
</evidence>
<evidence type="ECO:0000256" key="8">
    <source>
        <dbReference type="ARBA" id="ARBA00023136"/>
    </source>
</evidence>
<comment type="caution">
    <text evidence="12">The sequence shown here is derived from an EMBL/GenBank/DDBJ whole genome shotgun (WGS) entry which is preliminary data.</text>
</comment>
<keyword evidence="6 9" id="KW-0812">Transmembrane</keyword>
<keyword evidence="5" id="KW-0997">Cell inner membrane</keyword>
<keyword evidence="3 9" id="KW-0813">Transport</keyword>
<feature type="transmembrane region" description="Helical" evidence="9">
    <location>
        <begin position="309"/>
        <end position="326"/>
    </location>
</feature>
<evidence type="ECO:0000256" key="2">
    <source>
        <dbReference type="ARBA" id="ARBA00007783"/>
    </source>
</evidence>
<gene>
    <name evidence="12" type="ORF">GCM10023205_19790</name>
</gene>
<evidence type="ECO:0000256" key="3">
    <source>
        <dbReference type="ARBA" id="ARBA00022448"/>
    </source>
</evidence>
<comment type="subcellular location">
    <subcellularLocation>
        <location evidence="1">Cell inner membrane</location>
        <topology evidence="1">Multi-pass membrane protein</topology>
    </subcellularLocation>
    <subcellularLocation>
        <location evidence="9">Cell membrane</location>
        <topology evidence="9">Multi-pass membrane protein</topology>
    </subcellularLocation>
</comment>
<feature type="transmembrane region" description="Helical" evidence="9">
    <location>
        <begin position="245"/>
        <end position="267"/>
    </location>
</feature>
<proteinExistence type="inferred from homology"/>
<feature type="transmembrane region" description="Helical" evidence="9">
    <location>
        <begin position="201"/>
        <end position="224"/>
    </location>
</feature>
<sequence length="394" mass="42007">MGDAVGGSVGARGDGAWPHTRMNGQTHHPPGPRQPPGPHIGAPGAEPAAPRAAGGRHAKPGPAVEHPAPYGPHGTNGTNGTNGSSGGAANGRAPVRPGGFGAHAAVATQPPREIPEGPPPELRFKRRTGLLRGIGELWKARELVRTLAERDLRARYKQAVLGFAWAVLTPVMLMLVFTVVFQRVGDVNKIAESHGAPYPLFSYVGLLGWTFFMAAVTQGANAIVSNGPLLNKVYCPREVFPLATIIVALFDMMIATIVLILLFAVYTKAPAQTTYIAPLFLVIQIEVAMGAALLLSASVVYFRDIRHMLPLLMQMGMFATPVAYGLDQITKDWLVPYVAANPLAAVIDGYRRTMLYGQMPDWKLTGVAALSATLMLLVGYKIFKKLETGIADVA</sequence>
<protein>
    <recommendedName>
        <fullName evidence="9">Transport permease protein</fullName>
    </recommendedName>
</protein>
<evidence type="ECO:0000256" key="7">
    <source>
        <dbReference type="ARBA" id="ARBA00022989"/>
    </source>
</evidence>
<evidence type="ECO:0000256" key="10">
    <source>
        <dbReference type="SAM" id="MobiDB-lite"/>
    </source>
</evidence>
<comment type="similarity">
    <text evidence="2 9">Belongs to the ABC-2 integral membrane protein family.</text>
</comment>
<dbReference type="Pfam" id="PF01061">
    <property type="entry name" value="ABC2_membrane"/>
    <property type="match status" value="1"/>
</dbReference>
<dbReference type="EMBL" id="BAABHS010000006">
    <property type="protein sequence ID" value="GAA4957469.1"/>
    <property type="molecule type" value="Genomic_DNA"/>
</dbReference>
<keyword evidence="8 9" id="KW-0472">Membrane</keyword>
<organism evidence="12 13">
    <name type="scientific">Yinghuangia aomiensis</name>
    <dbReference type="NCBI Taxonomy" id="676205"/>
    <lineage>
        <taxon>Bacteria</taxon>
        <taxon>Bacillati</taxon>
        <taxon>Actinomycetota</taxon>
        <taxon>Actinomycetes</taxon>
        <taxon>Kitasatosporales</taxon>
        <taxon>Streptomycetaceae</taxon>
        <taxon>Yinghuangia</taxon>
    </lineage>
</organism>
<feature type="compositionally biased region" description="Gly residues" evidence="10">
    <location>
        <begin position="1"/>
        <end position="13"/>
    </location>
</feature>
<feature type="transmembrane region" description="Helical" evidence="9">
    <location>
        <begin position="159"/>
        <end position="181"/>
    </location>
</feature>
<feature type="transmembrane region" description="Helical" evidence="9">
    <location>
        <begin position="364"/>
        <end position="383"/>
    </location>
</feature>
<feature type="compositionally biased region" description="Low complexity" evidence="10">
    <location>
        <begin position="39"/>
        <end position="53"/>
    </location>
</feature>
<dbReference type="PANTHER" id="PTHR30413">
    <property type="entry name" value="INNER MEMBRANE TRANSPORT PERMEASE"/>
    <property type="match status" value="1"/>
</dbReference>
<keyword evidence="4 9" id="KW-1003">Cell membrane</keyword>
<evidence type="ECO:0000256" key="6">
    <source>
        <dbReference type="ARBA" id="ARBA00022692"/>
    </source>
</evidence>
<dbReference type="InterPro" id="IPR047817">
    <property type="entry name" value="ABC2_TM_bact-type"/>
</dbReference>
<evidence type="ECO:0000259" key="11">
    <source>
        <dbReference type="PROSITE" id="PS51012"/>
    </source>
</evidence>